<dbReference type="InterPro" id="IPR011335">
    <property type="entry name" value="Restrct_endonuc-II-like"/>
</dbReference>
<gene>
    <name evidence="1" type="ORF">WAE58_21550</name>
</gene>
<dbReference type="RefSeq" id="WP_337717514.1">
    <property type="nucleotide sequence ID" value="NZ_JBBEUB010000009.1"/>
</dbReference>
<dbReference type="EMBL" id="JBBEUB010000009">
    <property type="protein sequence ID" value="MEJ2905045.1"/>
    <property type="molecule type" value="Genomic_DNA"/>
</dbReference>
<accession>A0ABU8NS08</accession>
<reference evidence="1 2" key="1">
    <citation type="submission" date="2024-03" db="EMBL/GenBank/DDBJ databases">
        <title>Sequence of Lycoming College Course Isolates.</title>
        <authorList>
            <person name="Plotts O."/>
            <person name="Newman J."/>
        </authorList>
    </citation>
    <scope>NUCLEOTIDE SEQUENCE [LARGE SCALE GENOMIC DNA]</scope>
    <source>
        <strain evidence="1 2">CJB-3</strain>
    </source>
</reference>
<proteinExistence type="predicted"/>
<keyword evidence="2" id="KW-1185">Reference proteome</keyword>
<organism evidence="1 2">
    <name type="scientific">Pedobacter panaciterrae</name>
    <dbReference type="NCBI Taxonomy" id="363849"/>
    <lineage>
        <taxon>Bacteria</taxon>
        <taxon>Pseudomonadati</taxon>
        <taxon>Bacteroidota</taxon>
        <taxon>Sphingobacteriia</taxon>
        <taxon>Sphingobacteriales</taxon>
        <taxon>Sphingobacteriaceae</taxon>
        <taxon>Pedobacter</taxon>
    </lineage>
</organism>
<dbReference type="Gene3D" id="3.90.320.10">
    <property type="match status" value="1"/>
</dbReference>
<dbReference type="InterPro" id="IPR011604">
    <property type="entry name" value="PDDEXK-like_dom_sf"/>
</dbReference>
<protein>
    <recommendedName>
        <fullName evidence="3">PD-(D/E)XK nuclease superfamily protein</fullName>
    </recommendedName>
</protein>
<dbReference type="SUPFAM" id="SSF52980">
    <property type="entry name" value="Restriction endonuclease-like"/>
    <property type="match status" value="1"/>
</dbReference>
<name>A0ABU8NS08_9SPHI</name>
<comment type="caution">
    <text evidence="1">The sequence shown here is derived from an EMBL/GenBank/DDBJ whole genome shotgun (WGS) entry which is preliminary data.</text>
</comment>
<sequence length="282" mass="32269">MSLPIFKIRASAAHEILAGSVGLTDVQSAKLFELSTRKKDADSKVPGVKPLTDKMGIELTSLIYKFENPELPEGAKTYCQKWLKEQLYNRRKHFTNRYLEKGIQCEDGAIEFAAEYHEWVGACKNDEWFEDDYMQGTPDIILDSENHVIDIKNSYDAFSFPLFETEIPTKGYETQLQVYLALTGHERATLCYCLMDAPLDIMKEEMRRLSWKEGSMGAISDELYQKVKSEMTYSNLIPELRLKSFTVVKDSSVINELRVRVDMCREYIASLIGAKVELLKAA</sequence>
<dbReference type="Proteomes" id="UP001378956">
    <property type="component" value="Unassembled WGS sequence"/>
</dbReference>
<evidence type="ECO:0000313" key="1">
    <source>
        <dbReference type="EMBL" id="MEJ2905045.1"/>
    </source>
</evidence>
<evidence type="ECO:0000313" key="2">
    <source>
        <dbReference type="Proteomes" id="UP001378956"/>
    </source>
</evidence>
<evidence type="ECO:0008006" key="3">
    <source>
        <dbReference type="Google" id="ProtNLM"/>
    </source>
</evidence>